<reference evidence="4" key="1">
    <citation type="submission" date="2022-06" db="EMBL/GenBank/DDBJ databases">
        <title>Draft Genome Sequence of Fusobacterium vincentii Strain CNGBCC1850030, Isolated from Healthy Human Feces.</title>
        <authorList>
            <person name="Jing X."/>
            <person name="Liu C."/>
            <person name="Ye Y."/>
            <person name="Xu J."/>
            <person name="Huang H."/>
            <person name="Wang B."/>
            <person name="Wei J."/>
            <person name="Zhao J."/>
        </authorList>
    </citation>
    <scope>NUCLEOTIDE SEQUENCE</scope>
    <source>
        <strain evidence="4">CNGBCC1850030</strain>
    </source>
</reference>
<feature type="active site" description="Proton acceptor" evidence="3">
    <location>
        <position position="67"/>
    </location>
</feature>
<organism evidence="4 5">
    <name type="scientific">Fusobacterium vincentii</name>
    <name type="common">Fusobacterium nucleatum subsp. vincentii</name>
    <dbReference type="NCBI Taxonomy" id="155615"/>
    <lineage>
        <taxon>Bacteria</taxon>
        <taxon>Fusobacteriati</taxon>
        <taxon>Fusobacteriota</taxon>
        <taxon>Fusobacteriia</taxon>
        <taxon>Fusobacteriales</taxon>
        <taxon>Fusobacteriaceae</taxon>
        <taxon>Fusobacterium</taxon>
    </lineage>
</organism>
<proteinExistence type="inferred from homology"/>
<dbReference type="InterPro" id="IPR036569">
    <property type="entry name" value="RpiB_LacA_LacB_sf"/>
</dbReference>
<keyword evidence="2 4" id="KW-0413">Isomerase</keyword>
<dbReference type="EC" id="5.3.1.6" evidence="4"/>
<dbReference type="Proteomes" id="UP001139307">
    <property type="component" value="Unassembled WGS sequence"/>
</dbReference>
<evidence type="ECO:0000256" key="2">
    <source>
        <dbReference type="ARBA" id="ARBA00023235"/>
    </source>
</evidence>
<name>A0AAJ1CT79_FUSVC</name>
<dbReference type="AlphaFoldDB" id="A0AAJ1CT79"/>
<accession>A0AAJ1CT79</accession>
<dbReference type="GO" id="GO:0009052">
    <property type="term" value="P:pentose-phosphate shunt, non-oxidative branch"/>
    <property type="evidence" value="ECO:0007669"/>
    <property type="project" value="TreeGrafter"/>
</dbReference>
<dbReference type="PANTHER" id="PTHR30345">
    <property type="entry name" value="RIBOSE-5-PHOSPHATE ISOMERASE B"/>
    <property type="match status" value="1"/>
</dbReference>
<evidence type="ECO:0000256" key="3">
    <source>
        <dbReference type="PIRSR" id="PIRSR005384-1"/>
    </source>
</evidence>
<dbReference type="InterPro" id="IPR004785">
    <property type="entry name" value="RpiB"/>
</dbReference>
<feature type="active site" description="Proton donor" evidence="3">
    <location>
        <position position="100"/>
    </location>
</feature>
<dbReference type="GO" id="GO:0004751">
    <property type="term" value="F:ribose-5-phosphate isomerase activity"/>
    <property type="evidence" value="ECO:0007669"/>
    <property type="project" value="UniProtKB-EC"/>
</dbReference>
<dbReference type="Pfam" id="PF02502">
    <property type="entry name" value="LacAB_rpiB"/>
    <property type="match status" value="1"/>
</dbReference>
<comment type="caution">
    <text evidence="4">The sequence shown here is derived from an EMBL/GenBank/DDBJ whole genome shotgun (WGS) entry which is preliminary data.</text>
</comment>
<dbReference type="Gene3D" id="3.40.1400.10">
    <property type="entry name" value="Sugar-phosphate isomerase, RpiB/LacA/LacB"/>
    <property type="match status" value="1"/>
</dbReference>
<evidence type="ECO:0000256" key="1">
    <source>
        <dbReference type="ARBA" id="ARBA00008754"/>
    </source>
</evidence>
<gene>
    <name evidence="4" type="primary">rpiB</name>
    <name evidence="4" type="ORF">NLX61_05630</name>
</gene>
<dbReference type="PIRSF" id="PIRSF005384">
    <property type="entry name" value="RpiB_LacA_B"/>
    <property type="match status" value="1"/>
</dbReference>
<dbReference type="PANTHER" id="PTHR30345:SF0">
    <property type="entry name" value="DNA DAMAGE-REPAIR_TOLERATION PROTEIN DRT102"/>
    <property type="match status" value="1"/>
</dbReference>
<dbReference type="NCBIfam" id="NF004051">
    <property type="entry name" value="PRK05571.1"/>
    <property type="match status" value="1"/>
</dbReference>
<dbReference type="SUPFAM" id="SSF89623">
    <property type="entry name" value="Ribose/Galactose isomerase RpiB/AlsB"/>
    <property type="match status" value="1"/>
</dbReference>
<dbReference type="InterPro" id="IPR003500">
    <property type="entry name" value="RpiB_LacA_LacB"/>
</dbReference>
<sequence length="150" mass="16012">MMKIALGADHAGFELKEKIKEYLLKKGGIEVIDKGTNSKESVDYPKYGHAVANAVVSKEVDFGILVCTTGVGISIAANKIKGVRAALCTDTTTAKLTREHNDANILALGSGIVGQFVALDIVDTFLSTAFEGGRHKTRVDQIEVEGCNLF</sequence>
<evidence type="ECO:0000313" key="4">
    <source>
        <dbReference type="EMBL" id="MCW0263846.1"/>
    </source>
</evidence>
<dbReference type="GO" id="GO:0019316">
    <property type="term" value="P:D-allose catabolic process"/>
    <property type="evidence" value="ECO:0007669"/>
    <property type="project" value="TreeGrafter"/>
</dbReference>
<dbReference type="EMBL" id="JAMXTT010000007">
    <property type="protein sequence ID" value="MCW0263846.1"/>
    <property type="molecule type" value="Genomic_DNA"/>
</dbReference>
<evidence type="ECO:0000313" key="5">
    <source>
        <dbReference type="Proteomes" id="UP001139307"/>
    </source>
</evidence>
<dbReference type="NCBIfam" id="TIGR00689">
    <property type="entry name" value="rpiB_lacA_lacB"/>
    <property type="match status" value="1"/>
</dbReference>
<dbReference type="NCBIfam" id="TIGR01120">
    <property type="entry name" value="rpiB"/>
    <property type="match status" value="1"/>
</dbReference>
<comment type="similarity">
    <text evidence="1">Belongs to the LacAB/RpiB family.</text>
</comment>
<protein>
    <submittedName>
        <fullName evidence="4">Ribose 5-phosphate isomerase B</fullName>
        <ecNumber evidence="4">5.3.1.6</ecNumber>
    </submittedName>
</protein>